<organism evidence="2 3">
    <name type="scientific">Dryococelus australis</name>
    <dbReference type="NCBI Taxonomy" id="614101"/>
    <lineage>
        <taxon>Eukaryota</taxon>
        <taxon>Metazoa</taxon>
        <taxon>Ecdysozoa</taxon>
        <taxon>Arthropoda</taxon>
        <taxon>Hexapoda</taxon>
        <taxon>Insecta</taxon>
        <taxon>Pterygota</taxon>
        <taxon>Neoptera</taxon>
        <taxon>Polyneoptera</taxon>
        <taxon>Phasmatodea</taxon>
        <taxon>Verophasmatodea</taxon>
        <taxon>Anareolatae</taxon>
        <taxon>Phasmatidae</taxon>
        <taxon>Eurycanthinae</taxon>
        <taxon>Dryococelus</taxon>
    </lineage>
</organism>
<reference evidence="2 3" key="1">
    <citation type="submission" date="2023-02" db="EMBL/GenBank/DDBJ databases">
        <title>LHISI_Scaffold_Assembly.</title>
        <authorList>
            <person name="Stuart O.P."/>
            <person name="Cleave R."/>
            <person name="Magrath M.J.L."/>
            <person name="Mikheyev A.S."/>
        </authorList>
    </citation>
    <scope>NUCLEOTIDE SEQUENCE [LARGE SCALE GENOMIC DNA]</scope>
    <source>
        <strain evidence="2">Daus_M_001</strain>
        <tissue evidence="2">Leg muscle</tissue>
    </source>
</reference>
<proteinExistence type="predicted"/>
<dbReference type="Pfam" id="PF03184">
    <property type="entry name" value="DDE_1"/>
    <property type="match status" value="1"/>
</dbReference>
<comment type="caution">
    <text evidence="2">The sequence shown here is derived from an EMBL/GenBank/DDBJ whole genome shotgun (WGS) entry which is preliminary data.</text>
</comment>
<evidence type="ECO:0000313" key="2">
    <source>
        <dbReference type="EMBL" id="KAJ8877815.1"/>
    </source>
</evidence>
<accession>A0ABQ9H0I6</accession>
<evidence type="ECO:0000259" key="1">
    <source>
        <dbReference type="Pfam" id="PF03184"/>
    </source>
</evidence>
<dbReference type="Proteomes" id="UP001159363">
    <property type="component" value="Chromosome 7"/>
</dbReference>
<gene>
    <name evidence="2" type="ORF">PR048_022273</name>
</gene>
<feature type="domain" description="DDE-1" evidence="1">
    <location>
        <begin position="16"/>
        <end position="82"/>
    </location>
</feature>
<dbReference type="InterPro" id="IPR004875">
    <property type="entry name" value="DDE_SF_endonuclease_dom"/>
</dbReference>
<protein>
    <recommendedName>
        <fullName evidence="1">DDE-1 domain-containing protein</fullName>
    </recommendedName>
</protein>
<keyword evidence="3" id="KW-1185">Reference proteome</keyword>
<name>A0ABQ9H0I6_9NEOP</name>
<sequence>MVNGLVENLIPGGLVRLSKNGWINTDLFLEWFNHFLVNIPPQRPVILLMDSHASHLCPQILELVAKNDVHNGTFPSHTTHLL</sequence>
<dbReference type="EMBL" id="JARBHB010000008">
    <property type="protein sequence ID" value="KAJ8877815.1"/>
    <property type="molecule type" value="Genomic_DNA"/>
</dbReference>
<evidence type="ECO:0000313" key="3">
    <source>
        <dbReference type="Proteomes" id="UP001159363"/>
    </source>
</evidence>